<dbReference type="PANTHER" id="PTHR14226">
    <property type="entry name" value="NEUROPATHY TARGET ESTERASE/SWISS CHEESE D.MELANOGASTER"/>
    <property type="match status" value="1"/>
</dbReference>
<feature type="active site" description="Nucleophile" evidence="4">
    <location>
        <position position="57"/>
    </location>
</feature>
<keyword evidence="3 4" id="KW-0443">Lipid metabolism</keyword>
<evidence type="ECO:0000256" key="4">
    <source>
        <dbReference type="PROSITE-ProRule" id="PRU01161"/>
    </source>
</evidence>
<sequence length="416" mass="45289">MSERTPTSAPPVGPPKVGLVLPGGGARAAYQVGVLRALADLLPARAINPFPVVTGTSAGAVNATAIAVHADRFRVAVGNLERVWRNFQVGQVFRADTSSMLRASLHWFLAMMSGGWLLPPPKSLFDNSPLRELIKEQFDFSRIGRSIEDGHLEALAMSTAGYASTRSVSFFEAKSGCAPWRRTRRAGQPVSLSVEHLMASVAVPFLFPPVLLGDEYYGDGAMREANPFSAAIHLGAQRLLVIGTRNETSPNMAVPPLCPTFGQIFGYMLDSLFTDGMYSDLERLTQLNQIVDRVGPVTVNSPDGPVNLRRVDMLVILPSRDLSEIARHHVASLPRSLRVLLRTLGAMNTGGGQLMSYLLFQDTYTRELIALGYQDAMKRADDLMSFLAGYSVASTGATAILRRMDSRKEQRAEAQK</sequence>
<dbReference type="InterPro" id="IPR050301">
    <property type="entry name" value="NTE"/>
</dbReference>
<evidence type="ECO:0000256" key="3">
    <source>
        <dbReference type="ARBA" id="ARBA00023098"/>
    </source>
</evidence>
<organism evidence="6 7">
    <name type="scientific">Steroidobacter gossypii</name>
    <dbReference type="NCBI Taxonomy" id="2805490"/>
    <lineage>
        <taxon>Bacteria</taxon>
        <taxon>Pseudomonadati</taxon>
        <taxon>Pseudomonadota</taxon>
        <taxon>Gammaproteobacteria</taxon>
        <taxon>Steroidobacterales</taxon>
        <taxon>Steroidobacteraceae</taxon>
        <taxon>Steroidobacter</taxon>
    </lineage>
</organism>
<keyword evidence="1 4" id="KW-0378">Hydrolase</keyword>
<accession>A0ABS1X3Z4</accession>
<feature type="short sequence motif" description="GXSXG" evidence="4">
    <location>
        <begin position="55"/>
        <end position="59"/>
    </location>
</feature>
<dbReference type="EMBL" id="JAEVLS010000006">
    <property type="protein sequence ID" value="MBM0107944.1"/>
    <property type="molecule type" value="Genomic_DNA"/>
</dbReference>
<proteinExistence type="predicted"/>
<comment type="caution">
    <text evidence="6">The sequence shown here is derived from an EMBL/GenBank/DDBJ whole genome shotgun (WGS) entry which is preliminary data.</text>
</comment>
<protein>
    <submittedName>
        <fullName evidence="6">Patatin-like phospholipase family protein</fullName>
    </submittedName>
</protein>
<keyword evidence="7" id="KW-1185">Reference proteome</keyword>
<dbReference type="PANTHER" id="PTHR14226:SF57">
    <property type="entry name" value="BLR7027 PROTEIN"/>
    <property type="match status" value="1"/>
</dbReference>
<evidence type="ECO:0000313" key="7">
    <source>
        <dbReference type="Proteomes" id="UP000661077"/>
    </source>
</evidence>
<keyword evidence="2 4" id="KW-0442">Lipid degradation</keyword>
<gene>
    <name evidence="6" type="ORF">JM946_24685</name>
</gene>
<dbReference type="Proteomes" id="UP000661077">
    <property type="component" value="Unassembled WGS sequence"/>
</dbReference>
<dbReference type="PROSITE" id="PS51635">
    <property type="entry name" value="PNPLA"/>
    <property type="match status" value="1"/>
</dbReference>
<comment type="caution">
    <text evidence="4">Lacks conserved residue(s) required for the propagation of feature annotation.</text>
</comment>
<dbReference type="InterPro" id="IPR016035">
    <property type="entry name" value="Acyl_Trfase/lysoPLipase"/>
</dbReference>
<dbReference type="RefSeq" id="WP_203170054.1">
    <property type="nucleotide sequence ID" value="NZ_JAEVLS010000006.1"/>
</dbReference>
<evidence type="ECO:0000259" key="5">
    <source>
        <dbReference type="PROSITE" id="PS51635"/>
    </source>
</evidence>
<feature type="domain" description="PNPLA" evidence="5">
    <location>
        <begin position="19"/>
        <end position="232"/>
    </location>
</feature>
<evidence type="ECO:0000256" key="1">
    <source>
        <dbReference type="ARBA" id="ARBA00022801"/>
    </source>
</evidence>
<name>A0ABS1X3Z4_9GAMM</name>
<dbReference type="SUPFAM" id="SSF52151">
    <property type="entry name" value="FabD/lysophospholipase-like"/>
    <property type="match status" value="1"/>
</dbReference>
<dbReference type="Pfam" id="PF01734">
    <property type="entry name" value="Patatin"/>
    <property type="match status" value="1"/>
</dbReference>
<evidence type="ECO:0000256" key="2">
    <source>
        <dbReference type="ARBA" id="ARBA00022963"/>
    </source>
</evidence>
<dbReference type="InterPro" id="IPR002641">
    <property type="entry name" value="PNPLA_dom"/>
</dbReference>
<reference evidence="6 7" key="1">
    <citation type="journal article" date="2021" name="Int. J. Syst. Evol. Microbiol.">
        <title>Steroidobacter gossypii sp. nov., isolated from soil of cotton cropping field.</title>
        <authorList>
            <person name="Huang R."/>
            <person name="Yang S."/>
            <person name="Zhen C."/>
            <person name="Liu W."/>
        </authorList>
    </citation>
    <scope>NUCLEOTIDE SEQUENCE [LARGE SCALE GENOMIC DNA]</scope>
    <source>
        <strain evidence="6 7">S1-65</strain>
    </source>
</reference>
<evidence type="ECO:0000313" key="6">
    <source>
        <dbReference type="EMBL" id="MBM0107944.1"/>
    </source>
</evidence>
<feature type="active site" description="Proton acceptor" evidence="4">
    <location>
        <position position="219"/>
    </location>
</feature>
<feature type="short sequence motif" description="DGA/G" evidence="4">
    <location>
        <begin position="219"/>
        <end position="221"/>
    </location>
</feature>
<dbReference type="Gene3D" id="3.40.1090.10">
    <property type="entry name" value="Cytosolic phospholipase A2 catalytic domain"/>
    <property type="match status" value="1"/>
</dbReference>